<evidence type="ECO:0000313" key="7">
    <source>
        <dbReference type="Proteomes" id="UP000054538"/>
    </source>
</evidence>
<dbReference type="SUPFAM" id="SSF161084">
    <property type="entry name" value="MAPEG domain-like"/>
    <property type="match status" value="1"/>
</dbReference>
<evidence type="ECO:0000256" key="4">
    <source>
        <dbReference type="ARBA" id="ARBA00023136"/>
    </source>
</evidence>
<evidence type="ECO:0000256" key="2">
    <source>
        <dbReference type="ARBA" id="ARBA00022692"/>
    </source>
</evidence>
<name>A0A0D0DPV7_9AGAM</name>
<reference evidence="6 7" key="1">
    <citation type="submission" date="2014-04" db="EMBL/GenBank/DDBJ databases">
        <authorList>
            <consortium name="DOE Joint Genome Institute"/>
            <person name="Kuo A."/>
            <person name="Kohler A."/>
            <person name="Jargeat P."/>
            <person name="Nagy L.G."/>
            <person name="Floudas D."/>
            <person name="Copeland A."/>
            <person name="Barry K.W."/>
            <person name="Cichocki N."/>
            <person name="Veneault-Fourrey C."/>
            <person name="LaButti K."/>
            <person name="Lindquist E.A."/>
            <person name="Lipzen A."/>
            <person name="Lundell T."/>
            <person name="Morin E."/>
            <person name="Murat C."/>
            <person name="Sun H."/>
            <person name="Tunlid A."/>
            <person name="Henrissat B."/>
            <person name="Grigoriev I.V."/>
            <person name="Hibbett D.S."/>
            <person name="Martin F."/>
            <person name="Nordberg H.P."/>
            <person name="Cantor M.N."/>
            <person name="Hua S.X."/>
        </authorList>
    </citation>
    <scope>NUCLEOTIDE SEQUENCE [LARGE SCALE GENOMIC DNA]</scope>
    <source>
        <strain evidence="6 7">Ve08.2h10</strain>
    </source>
</reference>
<dbReference type="GO" id="GO:0005783">
    <property type="term" value="C:endoplasmic reticulum"/>
    <property type="evidence" value="ECO:0007669"/>
    <property type="project" value="TreeGrafter"/>
</dbReference>
<protein>
    <recommendedName>
        <fullName evidence="8">Glutathione transferase</fullName>
    </recommendedName>
</protein>
<evidence type="ECO:0000256" key="3">
    <source>
        <dbReference type="ARBA" id="ARBA00022989"/>
    </source>
</evidence>
<sequence length="149" mass="15956">MSTQIVLPNGFGYVPTSLVSLGWLLTWQTFLVGRARKRAGIAYPQLYAEQAQVKASPEALQFNCTQRAHQNTLENAPLVTLSTLIFGLICPHAAAIMCGSFVVGRIIYTLGYKSGDPARRIPGAAISTLSVMGLMGSASYAAYLLFPSA</sequence>
<keyword evidence="2 5" id="KW-0812">Transmembrane</keyword>
<keyword evidence="3 5" id="KW-1133">Transmembrane helix</keyword>
<dbReference type="InParanoid" id="A0A0D0DPV7"/>
<dbReference type="GO" id="GO:0004602">
    <property type="term" value="F:glutathione peroxidase activity"/>
    <property type="evidence" value="ECO:0007669"/>
    <property type="project" value="TreeGrafter"/>
</dbReference>
<dbReference type="AlphaFoldDB" id="A0A0D0DPV7"/>
<gene>
    <name evidence="6" type="ORF">PAXRUDRAFT_828328</name>
</gene>
<dbReference type="InterPro" id="IPR023352">
    <property type="entry name" value="MAPEG-like_dom_sf"/>
</dbReference>
<dbReference type="PANTHER" id="PTHR10250:SF26">
    <property type="entry name" value="GLUTATHIONE S-TRANSFERASE 3, MITOCHONDRIAL"/>
    <property type="match status" value="1"/>
</dbReference>
<reference evidence="7" key="2">
    <citation type="submission" date="2015-01" db="EMBL/GenBank/DDBJ databases">
        <title>Evolutionary Origins and Diversification of the Mycorrhizal Mutualists.</title>
        <authorList>
            <consortium name="DOE Joint Genome Institute"/>
            <consortium name="Mycorrhizal Genomics Consortium"/>
            <person name="Kohler A."/>
            <person name="Kuo A."/>
            <person name="Nagy L.G."/>
            <person name="Floudas D."/>
            <person name="Copeland A."/>
            <person name="Barry K.W."/>
            <person name="Cichocki N."/>
            <person name="Veneault-Fourrey C."/>
            <person name="LaButti K."/>
            <person name="Lindquist E.A."/>
            <person name="Lipzen A."/>
            <person name="Lundell T."/>
            <person name="Morin E."/>
            <person name="Murat C."/>
            <person name="Riley R."/>
            <person name="Ohm R."/>
            <person name="Sun H."/>
            <person name="Tunlid A."/>
            <person name="Henrissat B."/>
            <person name="Grigoriev I.V."/>
            <person name="Hibbett D.S."/>
            <person name="Martin F."/>
        </authorList>
    </citation>
    <scope>NUCLEOTIDE SEQUENCE [LARGE SCALE GENOMIC DNA]</scope>
    <source>
        <strain evidence="7">Ve08.2h10</strain>
    </source>
</reference>
<dbReference type="GO" id="GO:0005635">
    <property type="term" value="C:nuclear envelope"/>
    <property type="evidence" value="ECO:0007669"/>
    <property type="project" value="TreeGrafter"/>
</dbReference>
<feature type="transmembrane region" description="Helical" evidence="5">
    <location>
        <begin position="12"/>
        <end position="32"/>
    </location>
</feature>
<accession>A0A0D0DPV7</accession>
<dbReference type="OrthoDB" id="410651at2759"/>
<dbReference type="PANTHER" id="PTHR10250">
    <property type="entry name" value="MICROSOMAL GLUTATHIONE S-TRANSFERASE"/>
    <property type="match status" value="1"/>
</dbReference>
<dbReference type="Pfam" id="PF01124">
    <property type="entry name" value="MAPEG"/>
    <property type="match status" value="1"/>
</dbReference>
<dbReference type="STRING" id="930991.A0A0D0DPV7"/>
<dbReference type="Gene3D" id="1.20.120.550">
    <property type="entry name" value="Membrane associated eicosanoid/glutathione metabolism-like domain"/>
    <property type="match status" value="1"/>
</dbReference>
<keyword evidence="4 5" id="KW-0472">Membrane</keyword>
<comment type="subcellular location">
    <subcellularLocation>
        <location evidence="1">Membrane</location>
        <topology evidence="1">Multi-pass membrane protein</topology>
    </subcellularLocation>
</comment>
<evidence type="ECO:0000256" key="1">
    <source>
        <dbReference type="ARBA" id="ARBA00004141"/>
    </source>
</evidence>
<dbReference type="HOGENOM" id="CLU_110291_1_2_1"/>
<dbReference type="EMBL" id="KN825129">
    <property type="protein sequence ID" value="KIK94118.1"/>
    <property type="molecule type" value="Genomic_DNA"/>
</dbReference>
<dbReference type="GO" id="GO:0004364">
    <property type="term" value="F:glutathione transferase activity"/>
    <property type="evidence" value="ECO:0007669"/>
    <property type="project" value="TreeGrafter"/>
</dbReference>
<evidence type="ECO:0000313" key="6">
    <source>
        <dbReference type="EMBL" id="KIK94118.1"/>
    </source>
</evidence>
<proteinExistence type="predicted"/>
<dbReference type="Proteomes" id="UP000054538">
    <property type="component" value="Unassembled WGS sequence"/>
</dbReference>
<organism evidence="6 7">
    <name type="scientific">Paxillus rubicundulus Ve08.2h10</name>
    <dbReference type="NCBI Taxonomy" id="930991"/>
    <lineage>
        <taxon>Eukaryota</taxon>
        <taxon>Fungi</taxon>
        <taxon>Dikarya</taxon>
        <taxon>Basidiomycota</taxon>
        <taxon>Agaricomycotina</taxon>
        <taxon>Agaricomycetes</taxon>
        <taxon>Agaricomycetidae</taxon>
        <taxon>Boletales</taxon>
        <taxon>Paxilineae</taxon>
        <taxon>Paxillaceae</taxon>
        <taxon>Paxillus</taxon>
    </lineage>
</organism>
<evidence type="ECO:0008006" key="8">
    <source>
        <dbReference type="Google" id="ProtNLM"/>
    </source>
</evidence>
<dbReference type="InterPro" id="IPR050997">
    <property type="entry name" value="MAPEG"/>
</dbReference>
<dbReference type="InterPro" id="IPR001129">
    <property type="entry name" value="Membr-assoc_MAPEG"/>
</dbReference>
<feature type="transmembrane region" description="Helical" evidence="5">
    <location>
        <begin position="123"/>
        <end position="146"/>
    </location>
</feature>
<evidence type="ECO:0000256" key="5">
    <source>
        <dbReference type="SAM" id="Phobius"/>
    </source>
</evidence>
<dbReference type="GO" id="GO:0016020">
    <property type="term" value="C:membrane"/>
    <property type="evidence" value="ECO:0007669"/>
    <property type="project" value="UniProtKB-SubCell"/>
</dbReference>
<keyword evidence="7" id="KW-1185">Reference proteome</keyword>
<feature type="transmembrane region" description="Helical" evidence="5">
    <location>
        <begin position="78"/>
        <end position="103"/>
    </location>
</feature>